<gene>
    <name evidence="1" type="ORF">CNX65_06010</name>
</gene>
<dbReference type="RefSeq" id="WP_096491869.1">
    <property type="nucleotide sequence ID" value="NZ_CP023445.1"/>
</dbReference>
<organism evidence="1 2">
    <name type="scientific">Actinosynnema pretiosum</name>
    <dbReference type="NCBI Taxonomy" id="42197"/>
    <lineage>
        <taxon>Bacteria</taxon>
        <taxon>Bacillati</taxon>
        <taxon>Actinomycetota</taxon>
        <taxon>Actinomycetes</taxon>
        <taxon>Pseudonocardiales</taxon>
        <taxon>Pseudonocardiaceae</taxon>
        <taxon>Actinosynnema</taxon>
    </lineage>
</organism>
<evidence type="ECO:0000313" key="1">
    <source>
        <dbReference type="EMBL" id="ATE52889.1"/>
    </source>
</evidence>
<sequence>MGTTSETWIRLHGDWMPNDHDGALGWALWQPGYNADPWPTEELRPSFAYYVCQKLDGGRRGVVAKATVQAFLGTTEVDSPEDAYRLVADELFDEGLSFPPETWHAHPYNQLKERVPWPQRLTAWRVSTEPVGPHVLSGLEKFPRTGWLRTAEELR</sequence>
<keyword evidence="2" id="KW-1185">Reference proteome</keyword>
<dbReference type="EMBL" id="CP023445">
    <property type="protein sequence ID" value="ATE52889.1"/>
    <property type="molecule type" value="Genomic_DNA"/>
</dbReference>
<accession>A0A290Z1Q5</accession>
<dbReference type="AlphaFoldDB" id="A0A290Z1Q5"/>
<name>A0A290Z1Q5_9PSEU</name>
<evidence type="ECO:0000313" key="2">
    <source>
        <dbReference type="Proteomes" id="UP000218505"/>
    </source>
</evidence>
<dbReference type="Proteomes" id="UP000218505">
    <property type="component" value="Chromosome"/>
</dbReference>
<dbReference type="KEGG" id="apre:CNX65_06010"/>
<proteinExistence type="predicted"/>
<reference evidence="1" key="1">
    <citation type="submission" date="2017-09" db="EMBL/GenBank/DDBJ databases">
        <title>Complete Genome Sequence of ansamitocin-producing Bacterium Actinosynnema pretiosum X47.</title>
        <authorList>
            <person name="Cao G."/>
            <person name="Zong G."/>
            <person name="Zhong C."/>
            <person name="Fu J."/>
        </authorList>
    </citation>
    <scope>NUCLEOTIDE SEQUENCE [LARGE SCALE GENOMIC DNA]</scope>
    <source>
        <strain evidence="1">X47</strain>
    </source>
</reference>
<protein>
    <submittedName>
        <fullName evidence="1">Uncharacterized protein</fullName>
    </submittedName>
</protein>